<name>A0A2V3TZ71_9HYPH</name>
<evidence type="ECO:0000256" key="3">
    <source>
        <dbReference type="SAM" id="MobiDB-lite"/>
    </source>
</evidence>
<evidence type="ECO:0000256" key="1">
    <source>
        <dbReference type="ARBA" id="ARBA00022737"/>
    </source>
</evidence>
<keyword evidence="1" id="KW-0677">Repeat</keyword>
<dbReference type="Pfam" id="PF12770">
    <property type="entry name" value="CHAT"/>
    <property type="match status" value="1"/>
</dbReference>
<dbReference type="EMBL" id="QJJK01000011">
    <property type="protein sequence ID" value="PXW54543.1"/>
    <property type="molecule type" value="Genomic_DNA"/>
</dbReference>
<dbReference type="Proteomes" id="UP000248021">
    <property type="component" value="Unassembled WGS sequence"/>
</dbReference>
<accession>A0A2V3TZ71</accession>
<dbReference type="Pfam" id="PF13424">
    <property type="entry name" value="TPR_12"/>
    <property type="match status" value="1"/>
</dbReference>
<evidence type="ECO:0000259" key="4">
    <source>
        <dbReference type="Pfam" id="PF12770"/>
    </source>
</evidence>
<gene>
    <name evidence="5" type="ORF">C7450_11174</name>
</gene>
<dbReference type="Gene3D" id="1.25.40.10">
    <property type="entry name" value="Tetratricopeptide repeat domain"/>
    <property type="match status" value="2"/>
</dbReference>
<feature type="domain" description="CHAT" evidence="4">
    <location>
        <begin position="535"/>
        <end position="832"/>
    </location>
</feature>
<evidence type="ECO:0000313" key="5">
    <source>
        <dbReference type="EMBL" id="PXW54543.1"/>
    </source>
</evidence>
<sequence length="833" mass="89891">MQNNLQKDRAAELLRSGRFDEARAAADALLAAGQASPAAARSIVSSRLALAGACLNLARFEDARHYAQGAFVLTDTHFADTDATKFAALEILQDACIAMGRLTEAHDAGERALAIAIAAHGQDSVAAARATQRLGAVLARVGDVSAARVAFIRAKDALMRATTADRADVDDTLATTLANLASTYQRPDEIELAQAIHDQALRLRRRLSGDEHVEIAQLHSNLGLLLSEAGQDDAALRSCERSLALRRRLLPQGHPDVARSLMEVGWMRTRLGNTDGATDALLEALLLLSALDMPTVEARAHFLLGSLLAESNAPAAAILFEKLCVNGLQRLRHASASHEHAFLGARQDIYRHLAESLIRSGRLPEALQVISMLKEFELDDVTNGVLRPVTLVRLTPFEQAQADMEAAVRREMRDTLKHTTHLTPAESEGVTAGGAAVLKSWFARLRADFAETDSATAAATTQVTSRRASVPQDDLAAGSIQLQYLLAQDGVEIIVSTAGGQRHYHNAFVPGEVHRLVLALRASIAQRSASWRGHAVALHELLIGPIEAELDDNKTDRLTISLDGVLRYLPLGVLHDGRRHLLERFALTVSAGGHGPGRITEPAPIRRAAGFGVTRALANHRALRGVRDELFAIVGTADNAHGVVDGGIFLDTAFTADALRSALKRRDGIVHIASHFVFRPARENESYLLLGDGTKLTLAQLAELRFDGVDLLTLSACETAVGGGHRQSGSEFEGLGALALNRGAAHVIATLWPIRDFTSAALMREFYRLRFREDFAVADALRQAQLQLLTGRSARGAAGAPRGLLDPDDDDASTNRPAREAHPYYWAPYVLMR</sequence>
<evidence type="ECO:0000256" key="2">
    <source>
        <dbReference type="ARBA" id="ARBA00022803"/>
    </source>
</evidence>
<keyword evidence="2" id="KW-0802">TPR repeat</keyword>
<keyword evidence="6" id="KW-1185">Reference proteome</keyword>
<dbReference type="RefSeq" id="WP_110377014.1">
    <property type="nucleotide sequence ID" value="NZ_JAHBRY010000001.1"/>
</dbReference>
<dbReference type="OrthoDB" id="580982at2"/>
<dbReference type="InterPro" id="IPR024983">
    <property type="entry name" value="CHAT_dom"/>
</dbReference>
<dbReference type="InterPro" id="IPR019734">
    <property type="entry name" value="TPR_rpt"/>
</dbReference>
<dbReference type="PANTHER" id="PTHR45641">
    <property type="entry name" value="TETRATRICOPEPTIDE REPEAT PROTEIN (AFU_ORTHOLOGUE AFUA_6G03870)"/>
    <property type="match status" value="1"/>
</dbReference>
<proteinExistence type="predicted"/>
<dbReference type="AlphaFoldDB" id="A0A2V3TZ71"/>
<protein>
    <submittedName>
        <fullName evidence="5">CHAT domain-containing protein</fullName>
    </submittedName>
</protein>
<comment type="caution">
    <text evidence="5">The sequence shown here is derived from an EMBL/GenBank/DDBJ whole genome shotgun (WGS) entry which is preliminary data.</text>
</comment>
<reference evidence="5 6" key="1">
    <citation type="submission" date="2018-05" db="EMBL/GenBank/DDBJ databases">
        <title>Genomic Encyclopedia of Type Strains, Phase IV (KMG-IV): sequencing the most valuable type-strain genomes for metagenomic binning, comparative biology and taxonomic classification.</title>
        <authorList>
            <person name="Goeker M."/>
        </authorList>
    </citation>
    <scope>NUCLEOTIDE SEQUENCE [LARGE SCALE GENOMIC DNA]</scope>
    <source>
        <strain evidence="5 6">DSM 6462</strain>
    </source>
</reference>
<organism evidence="5 6">
    <name type="scientific">Chelatococcus asaccharovorans</name>
    <dbReference type="NCBI Taxonomy" id="28210"/>
    <lineage>
        <taxon>Bacteria</taxon>
        <taxon>Pseudomonadati</taxon>
        <taxon>Pseudomonadota</taxon>
        <taxon>Alphaproteobacteria</taxon>
        <taxon>Hyphomicrobiales</taxon>
        <taxon>Chelatococcaceae</taxon>
        <taxon>Chelatococcus</taxon>
    </lineage>
</organism>
<evidence type="ECO:0000313" key="6">
    <source>
        <dbReference type="Proteomes" id="UP000248021"/>
    </source>
</evidence>
<dbReference type="SUPFAM" id="SSF48452">
    <property type="entry name" value="TPR-like"/>
    <property type="match status" value="2"/>
</dbReference>
<dbReference type="InterPro" id="IPR011990">
    <property type="entry name" value="TPR-like_helical_dom_sf"/>
</dbReference>
<dbReference type="SMART" id="SM00028">
    <property type="entry name" value="TPR"/>
    <property type="match status" value="3"/>
</dbReference>
<feature type="region of interest" description="Disordered" evidence="3">
    <location>
        <begin position="796"/>
        <end position="817"/>
    </location>
</feature>